<gene>
    <name evidence="1" type="ORF">AVEN_15668_1</name>
</gene>
<accession>A0A4Y2K525</accession>
<sequence>MAANRGEGVFQNIKRRRMCIVRRIIVYFKREDIPFHNPGGSTHPMVVESFDDPSPVLRSCKDVSNVMLTLWQKREFYRGSYWRPSQFPLTLETKLVTLATK</sequence>
<protein>
    <submittedName>
        <fullName evidence="1">Uncharacterized protein</fullName>
    </submittedName>
</protein>
<dbReference type="AlphaFoldDB" id="A0A4Y2K525"/>
<keyword evidence="2" id="KW-1185">Reference proteome</keyword>
<proteinExistence type="predicted"/>
<reference evidence="1 2" key="1">
    <citation type="journal article" date="2019" name="Sci. Rep.">
        <title>Orb-weaving spider Araneus ventricosus genome elucidates the spidroin gene catalogue.</title>
        <authorList>
            <person name="Kono N."/>
            <person name="Nakamura H."/>
            <person name="Ohtoshi R."/>
            <person name="Moran D.A.P."/>
            <person name="Shinohara A."/>
            <person name="Yoshida Y."/>
            <person name="Fujiwara M."/>
            <person name="Mori M."/>
            <person name="Tomita M."/>
            <person name="Arakawa K."/>
        </authorList>
    </citation>
    <scope>NUCLEOTIDE SEQUENCE [LARGE SCALE GENOMIC DNA]</scope>
</reference>
<organism evidence="1 2">
    <name type="scientific">Araneus ventricosus</name>
    <name type="common">Orbweaver spider</name>
    <name type="synonym">Epeira ventricosa</name>
    <dbReference type="NCBI Taxonomy" id="182803"/>
    <lineage>
        <taxon>Eukaryota</taxon>
        <taxon>Metazoa</taxon>
        <taxon>Ecdysozoa</taxon>
        <taxon>Arthropoda</taxon>
        <taxon>Chelicerata</taxon>
        <taxon>Arachnida</taxon>
        <taxon>Araneae</taxon>
        <taxon>Araneomorphae</taxon>
        <taxon>Entelegynae</taxon>
        <taxon>Araneoidea</taxon>
        <taxon>Araneidae</taxon>
        <taxon>Araneus</taxon>
    </lineage>
</organism>
<comment type="caution">
    <text evidence="1">The sequence shown here is derived from an EMBL/GenBank/DDBJ whole genome shotgun (WGS) entry which is preliminary data.</text>
</comment>
<name>A0A4Y2K525_ARAVE</name>
<evidence type="ECO:0000313" key="2">
    <source>
        <dbReference type="Proteomes" id="UP000499080"/>
    </source>
</evidence>
<dbReference type="EMBL" id="BGPR01004162">
    <property type="protein sequence ID" value="GBM96636.1"/>
    <property type="molecule type" value="Genomic_DNA"/>
</dbReference>
<dbReference type="Proteomes" id="UP000499080">
    <property type="component" value="Unassembled WGS sequence"/>
</dbReference>
<evidence type="ECO:0000313" key="1">
    <source>
        <dbReference type="EMBL" id="GBM96636.1"/>
    </source>
</evidence>